<name>A0A562TCJ2_CHIJA</name>
<accession>A0A562TCJ2</accession>
<organism evidence="3 4">
    <name type="scientific">Chitinophaga japonensis</name>
    <name type="common">Flexibacter japonensis</name>
    <dbReference type="NCBI Taxonomy" id="104662"/>
    <lineage>
        <taxon>Bacteria</taxon>
        <taxon>Pseudomonadati</taxon>
        <taxon>Bacteroidota</taxon>
        <taxon>Chitinophagia</taxon>
        <taxon>Chitinophagales</taxon>
        <taxon>Chitinophagaceae</taxon>
        <taxon>Chitinophaga</taxon>
    </lineage>
</organism>
<dbReference type="InterPro" id="IPR028994">
    <property type="entry name" value="Integrin_alpha_N"/>
</dbReference>
<dbReference type="PANTHER" id="PTHR16026:SF0">
    <property type="entry name" value="CARTILAGE ACIDIC PROTEIN 1"/>
    <property type="match status" value="1"/>
</dbReference>
<dbReference type="Gene3D" id="2.130.10.130">
    <property type="entry name" value="Integrin alpha, N-terminal"/>
    <property type="match status" value="4"/>
</dbReference>
<comment type="caution">
    <text evidence="3">The sequence shown here is derived from an EMBL/GenBank/DDBJ whole genome shotgun (WGS) entry which is preliminary data.</text>
</comment>
<evidence type="ECO:0000259" key="2">
    <source>
        <dbReference type="Pfam" id="PF07593"/>
    </source>
</evidence>
<dbReference type="Proteomes" id="UP000316778">
    <property type="component" value="Unassembled WGS sequence"/>
</dbReference>
<proteinExistence type="predicted"/>
<dbReference type="PANTHER" id="PTHR16026">
    <property type="entry name" value="CARTILAGE ACIDIC PROTEIN 1"/>
    <property type="match status" value="1"/>
</dbReference>
<sequence>MPKSKSQNPNSKIQTAVGFTIDIFVPVWDWVFGIWNFRLWILGFGFWLIACHRQDTLFRLVPAAHSGIDFNNAITDSDSLNILNFEYIYNGGGVAIADFNSDSLPDIYFTGNMVPNRLYLNEGGLRFKDVTATAGVAGSGKWSTGVAVIDINNDSRPDLYVCASMQPDSGARRNMLFVNQGPGTDGIPRFREMAKEYGIDDAGHSVMGAFFDYDNDGDLDLYVLTNQIDSARYPSKYKPRTLDGSNLNTDRLYRNDWSDSLQHPLFTNVSRQAGILIEGYGLGLNIADINRDGWKDIYVANDYLTNDILYINNRNGTFTDRSAAYYKHTAYSAMGTDINDINNDGLADIICLDMLPENNLRKKMMMNANNYFTYINNDQYGYQHQYPRNMLQLNCGTVPGPDSIPAVVFSDIGFLAGIAQTDWSWAPMVVDFDNDGFRDVLITNGFPRDITDHDFVSFRAMATPYASTEFMLEQIPRVKISNYAFRNNGDLTFSDVTAQWGMQLPSFSNGAAYADLDRDGDLDYVVNNIDDAAFVYENRGRSTARWLRIQWKGPPANRQALGAWVEIAEDGTRRQVYENTIYRGYLSSVENVAHFGLGGTDTVQAVKVTWPDGKVQVWRNVAANQVLTADYAAASPAPPQMEKPVAPLFADAGDSCQVTFKHAEFDYIDFNDQKLLPHKFSQYGPALAVGDVDGNGLDDIFIGGATQHHGVFLLQFPGEGFVQKDLLPGLPDGKGAEDMGCLLLDVDGDDDLDLYIASGSCENRAGSFSYRDCLYLNNGYAGFTDASRAVPAIHTSKSCVKAADFDRDGDLDLFVGGRVEPGKYPAPVSSYLLRNDTRDGTVQFTDITAQAAPALQQAGLVCDALWTDYDNDGWMDLLLAGEWMSPVFLHNKNGKFEPAATGMDTETGWWSSLLAGDFDNDGDMDYIAGNTGLNTLYRASSREPVSIYAADFDRNGSYDAVPVLYLPDSAGRRREFPAHTRDDLIKQMIMMRARFPKYHDFAVATIREVLKPEELQQALHLQAANLRSCYWENRGKGRFTCHPLPVQAQLAPVYGMLAADVNGDGNLDVVINGNDFGTDVSLGRYDALNGLVLLGNGKGGFTPADIRSSGIYIPGDGKALVQLKDRQGRLLLAASQNQGPLKVFRQQRRAQVLPLRRNDAWATVYYADGHTQKQEFAYGQSFLSQSGRYLSFTASVNKVDITDYSGNKRTLTLP</sequence>
<protein>
    <submittedName>
        <fullName evidence="3">VCBS repeat protein</fullName>
    </submittedName>
</protein>
<evidence type="ECO:0000313" key="4">
    <source>
        <dbReference type="Proteomes" id="UP000316778"/>
    </source>
</evidence>
<gene>
    <name evidence="3" type="ORF">LX66_0455</name>
</gene>
<keyword evidence="1" id="KW-0732">Signal</keyword>
<evidence type="ECO:0000256" key="1">
    <source>
        <dbReference type="ARBA" id="ARBA00022729"/>
    </source>
</evidence>
<dbReference type="InterPro" id="IPR027039">
    <property type="entry name" value="Crtac1"/>
</dbReference>
<dbReference type="EMBL" id="VLLG01000002">
    <property type="protein sequence ID" value="TWI91093.1"/>
    <property type="molecule type" value="Genomic_DNA"/>
</dbReference>
<dbReference type="SUPFAM" id="SSF69318">
    <property type="entry name" value="Integrin alpha N-terminal domain"/>
    <property type="match status" value="3"/>
</dbReference>
<dbReference type="Pfam" id="PF13517">
    <property type="entry name" value="FG-GAP_3"/>
    <property type="match status" value="4"/>
</dbReference>
<keyword evidence="4" id="KW-1185">Reference proteome</keyword>
<reference evidence="3 4" key="1">
    <citation type="journal article" date="2013" name="Stand. Genomic Sci.">
        <title>Genomic Encyclopedia of Type Strains, Phase I: The one thousand microbial genomes (KMG-I) project.</title>
        <authorList>
            <person name="Kyrpides N.C."/>
            <person name="Woyke T."/>
            <person name="Eisen J.A."/>
            <person name="Garrity G."/>
            <person name="Lilburn T.G."/>
            <person name="Beck B.J."/>
            <person name="Whitman W.B."/>
            <person name="Hugenholtz P."/>
            <person name="Klenk H.P."/>
        </authorList>
    </citation>
    <scope>NUCLEOTIDE SEQUENCE [LARGE SCALE GENOMIC DNA]</scope>
    <source>
        <strain evidence="3 4">DSM 13484</strain>
    </source>
</reference>
<dbReference type="AlphaFoldDB" id="A0A562TCJ2"/>
<dbReference type="InterPro" id="IPR013517">
    <property type="entry name" value="FG-GAP"/>
</dbReference>
<dbReference type="OrthoDB" id="600363at2"/>
<dbReference type="Pfam" id="PF07593">
    <property type="entry name" value="UnbV_ASPIC"/>
    <property type="match status" value="1"/>
</dbReference>
<evidence type="ECO:0000313" key="3">
    <source>
        <dbReference type="EMBL" id="TWI91093.1"/>
    </source>
</evidence>
<feature type="domain" description="ASPIC/UnbV" evidence="2">
    <location>
        <begin position="560"/>
        <end position="628"/>
    </location>
</feature>
<dbReference type="InterPro" id="IPR011519">
    <property type="entry name" value="UnbV_ASPIC"/>
</dbReference>